<evidence type="ECO:0000313" key="1">
    <source>
        <dbReference type="EMBL" id="CAG2231828.1"/>
    </source>
</evidence>
<dbReference type="OrthoDB" id="5989765at2759"/>
<keyword evidence="2" id="KW-1185">Reference proteome</keyword>
<name>A0A8S3TDR5_MYTED</name>
<dbReference type="AlphaFoldDB" id="A0A8S3TDR5"/>
<sequence length="181" mass="19519">MESGFNPEKVQVRQEPAWVTLGGETPSLTTHVPSAEEVLNGYRYGALVNLGDNHLTMVIIGYDDTCGIHEKEAEAILKALQSLGKSLLDSRVDVLTDSTRQCLHIDREIKSPGLSLREGIFCIEIELDETTIFAGDRASDLSLVCCSGGCAVTMALSGAAENVDQAMKHIGWFAEQVPGVL</sequence>
<dbReference type="Proteomes" id="UP000683360">
    <property type="component" value="Unassembled WGS sequence"/>
</dbReference>
<proteinExistence type="predicted"/>
<reference evidence="1" key="1">
    <citation type="submission" date="2021-03" db="EMBL/GenBank/DDBJ databases">
        <authorList>
            <person name="Bekaert M."/>
        </authorList>
    </citation>
    <scope>NUCLEOTIDE SEQUENCE</scope>
</reference>
<protein>
    <submittedName>
        <fullName evidence="1">Uncharacterized protein</fullName>
    </submittedName>
</protein>
<accession>A0A8S3TDR5</accession>
<evidence type="ECO:0000313" key="2">
    <source>
        <dbReference type="Proteomes" id="UP000683360"/>
    </source>
</evidence>
<gene>
    <name evidence="1" type="ORF">MEDL_44585</name>
</gene>
<organism evidence="1 2">
    <name type="scientific">Mytilus edulis</name>
    <name type="common">Blue mussel</name>
    <dbReference type="NCBI Taxonomy" id="6550"/>
    <lineage>
        <taxon>Eukaryota</taxon>
        <taxon>Metazoa</taxon>
        <taxon>Spiralia</taxon>
        <taxon>Lophotrochozoa</taxon>
        <taxon>Mollusca</taxon>
        <taxon>Bivalvia</taxon>
        <taxon>Autobranchia</taxon>
        <taxon>Pteriomorphia</taxon>
        <taxon>Mytilida</taxon>
        <taxon>Mytiloidea</taxon>
        <taxon>Mytilidae</taxon>
        <taxon>Mytilinae</taxon>
        <taxon>Mytilus</taxon>
    </lineage>
</organism>
<comment type="caution">
    <text evidence="1">The sequence shown here is derived from an EMBL/GenBank/DDBJ whole genome shotgun (WGS) entry which is preliminary data.</text>
</comment>
<dbReference type="EMBL" id="CAJPWZ010002159">
    <property type="protein sequence ID" value="CAG2231828.1"/>
    <property type="molecule type" value="Genomic_DNA"/>
</dbReference>